<keyword evidence="1" id="KW-1133">Transmembrane helix</keyword>
<protein>
    <submittedName>
        <fullName evidence="3">Fibronectin type-III domain-containing protein</fullName>
    </submittedName>
</protein>
<dbReference type="InterPro" id="IPR036116">
    <property type="entry name" value="FN3_sf"/>
</dbReference>
<dbReference type="WBParaSite" id="MCU_012498-RA">
    <property type="protein sequence ID" value="MCU_012498-RA"/>
    <property type="gene ID" value="MCU_012498"/>
</dbReference>
<sequence>TFTHSFVGLKPYTRIFAAVRAATAANERGQGGGIGQISPTKQITTMEAAPGPVGDLTCAQDPAGSSRLVCRWQEPVNKNGLIRNYKIKLVDKHDSDRVVFEGDSTNPATTIERNLNFDHTFSLSVSAVTIEEGPVLTIQVKLTEAKLPSAVVEVITQHLLSPPPSSLPVSDNTTECNIYLKLSAIDFTQYSPVSHVGVLVEEESAGASAKTSDGMPYYAYAQGLSKSWEVIAISRTGGVSQNMDDYVFTLGANKRPIQPDNSFNGPLKPSTDYVVEIRFHNKAGYTETSGVNIRTSSKVDTDSSIRDANDSVALSSGAIAGVVIACIAAVGVVASAIAFKGRKRIKNLFINPDA</sequence>
<dbReference type="Gene3D" id="2.60.40.10">
    <property type="entry name" value="Immunoglobulins"/>
    <property type="match status" value="1"/>
</dbReference>
<dbReference type="AlphaFoldDB" id="A0A5K3FXR7"/>
<keyword evidence="1" id="KW-0812">Transmembrane</keyword>
<name>A0A5K3FXR7_MESCO</name>
<dbReference type="GO" id="GO:0016020">
    <property type="term" value="C:membrane"/>
    <property type="evidence" value="ECO:0007669"/>
    <property type="project" value="UniProtKB-SubCell"/>
</dbReference>
<dbReference type="PANTHER" id="PTHR46957:SF3">
    <property type="entry name" value="CYTOKINE RECEPTOR"/>
    <property type="match status" value="1"/>
</dbReference>
<organism evidence="3">
    <name type="scientific">Mesocestoides corti</name>
    <name type="common">Flatworm</name>
    <dbReference type="NCBI Taxonomy" id="53468"/>
    <lineage>
        <taxon>Eukaryota</taxon>
        <taxon>Metazoa</taxon>
        <taxon>Spiralia</taxon>
        <taxon>Lophotrochozoa</taxon>
        <taxon>Platyhelminthes</taxon>
        <taxon>Cestoda</taxon>
        <taxon>Eucestoda</taxon>
        <taxon>Cyclophyllidea</taxon>
        <taxon>Mesocestoididae</taxon>
        <taxon>Mesocestoides</taxon>
    </lineage>
</organism>
<dbReference type="InterPro" id="IPR013783">
    <property type="entry name" value="Ig-like_fold"/>
</dbReference>
<dbReference type="SUPFAM" id="SSF49265">
    <property type="entry name" value="Fibronectin type III"/>
    <property type="match status" value="1"/>
</dbReference>
<dbReference type="PANTHER" id="PTHR46957">
    <property type="entry name" value="CYTOKINE RECEPTOR"/>
    <property type="match status" value="1"/>
</dbReference>
<evidence type="ECO:0000259" key="2">
    <source>
        <dbReference type="PROSITE" id="PS50853"/>
    </source>
</evidence>
<feature type="domain" description="Fibronectin type-III" evidence="2">
    <location>
        <begin position="52"/>
        <end position="143"/>
    </location>
</feature>
<feature type="transmembrane region" description="Helical" evidence="1">
    <location>
        <begin position="318"/>
        <end position="339"/>
    </location>
</feature>
<dbReference type="InterPro" id="IPR003961">
    <property type="entry name" value="FN3_dom"/>
</dbReference>
<dbReference type="InterPro" id="IPR050713">
    <property type="entry name" value="RTP_Phos/Ushers"/>
</dbReference>
<evidence type="ECO:0000313" key="3">
    <source>
        <dbReference type="WBParaSite" id="MCU_012498-RA"/>
    </source>
</evidence>
<dbReference type="PROSITE" id="PS50853">
    <property type="entry name" value="FN3"/>
    <property type="match status" value="1"/>
</dbReference>
<accession>A0A5K3FXR7</accession>
<keyword evidence="1" id="KW-0472">Membrane</keyword>
<proteinExistence type="predicted"/>
<reference evidence="3" key="1">
    <citation type="submission" date="2019-11" db="UniProtKB">
        <authorList>
            <consortium name="WormBaseParasite"/>
        </authorList>
    </citation>
    <scope>IDENTIFICATION</scope>
</reference>
<evidence type="ECO:0000256" key="1">
    <source>
        <dbReference type="SAM" id="Phobius"/>
    </source>
</evidence>
<dbReference type="CDD" id="cd00063">
    <property type="entry name" value="FN3"/>
    <property type="match status" value="1"/>
</dbReference>